<name>A0A7G5C4G5_9BACL</name>
<feature type="transmembrane region" description="Helical" evidence="9">
    <location>
        <begin position="53"/>
        <end position="75"/>
    </location>
</feature>
<dbReference type="Gene3D" id="1.10.287.950">
    <property type="entry name" value="Methyl-accepting chemotaxis protein"/>
    <property type="match status" value="1"/>
</dbReference>
<keyword evidence="13" id="KW-1185">Reference proteome</keyword>
<dbReference type="SMART" id="SM00304">
    <property type="entry name" value="HAMP"/>
    <property type="match status" value="1"/>
</dbReference>
<dbReference type="KEGG" id="cchl:FPL14_25210"/>
<keyword evidence="4 6" id="KW-0807">Transducer</keyword>
<reference evidence="12 13" key="1">
    <citation type="submission" date="2019-07" db="EMBL/GenBank/DDBJ databases">
        <authorList>
            <person name="Kim J.K."/>
            <person name="Cheong H.-M."/>
            <person name="Choi Y."/>
            <person name="Hwang K.J."/>
            <person name="Lee S."/>
            <person name="Choi C."/>
        </authorList>
    </citation>
    <scope>NUCLEOTIDE SEQUENCE [LARGE SCALE GENOMIC DNA]</scope>
    <source>
        <strain evidence="12 13">KS 22</strain>
    </source>
</reference>
<evidence type="ECO:0000256" key="5">
    <source>
        <dbReference type="ARBA" id="ARBA00029447"/>
    </source>
</evidence>
<keyword evidence="2" id="KW-1003">Cell membrane</keyword>
<dbReference type="GO" id="GO:0005886">
    <property type="term" value="C:plasma membrane"/>
    <property type="evidence" value="ECO:0007669"/>
    <property type="project" value="UniProtKB-SubCell"/>
</dbReference>
<dbReference type="SUPFAM" id="SSF58104">
    <property type="entry name" value="Methyl-accepting chemotaxis protein (MCP) signaling domain"/>
    <property type="match status" value="1"/>
</dbReference>
<organism evidence="12 13">
    <name type="scientific">Cohnella cholangitidis</name>
    <dbReference type="NCBI Taxonomy" id="2598458"/>
    <lineage>
        <taxon>Bacteria</taxon>
        <taxon>Bacillati</taxon>
        <taxon>Bacillota</taxon>
        <taxon>Bacilli</taxon>
        <taxon>Bacillales</taxon>
        <taxon>Paenibacillaceae</taxon>
        <taxon>Cohnella</taxon>
    </lineage>
</organism>
<comment type="similarity">
    <text evidence="5">Belongs to the methyl-accepting chemotaxis (MCP) protein family.</text>
</comment>
<dbReference type="AlphaFoldDB" id="A0A7G5C4G5"/>
<dbReference type="GO" id="GO:0007165">
    <property type="term" value="P:signal transduction"/>
    <property type="evidence" value="ECO:0007669"/>
    <property type="project" value="UniProtKB-KW"/>
</dbReference>
<feature type="domain" description="Methyl-accepting transducer" evidence="10">
    <location>
        <begin position="148"/>
        <end position="419"/>
    </location>
</feature>
<sequence length="434" mass="47296">MTSRLRRRSLMQKKFGIVKKMVIGITAASAVTYGTSAFFLLVLKDVFSFLPGWLFVLLTLVFGVFWTGLFGYLAAKWLLRPLLSLTLAAEEAAKGNLGVKVVTNPSNDEMQALGEAFEQMLGQLRIIIAGIKDNTRLTDAHVRELQEAIGQATGQIEQMTNESEAITSGTQSQAESAERLHHDAETLSDAADRMSEEASNARERAWHMNKAAKQSEQVFQSLVGGMKQLSVLNREAMDVVATLNGYANEIGSISSVVGDIADQTHLLALNASIEAARAGEEGRGFVVVAQAVKSLADESAVSVKNIRKLILQLQEEVSRAVGHIRTQYEVSEREAKMGEEFAAAFREVNAEAQQVVGIVEAMAGELTLQAQQATEQLNEARRVAQVAEQIRLGAQQVFSASQEQTAVMQEISASTDSLRAKSTDLRSKADFFRS</sequence>
<protein>
    <submittedName>
        <fullName evidence="12">HAMP domain-containing protein</fullName>
    </submittedName>
</protein>
<feature type="transmembrane region" description="Helical" evidence="9">
    <location>
        <begin position="21"/>
        <end position="41"/>
    </location>
</feature>
<dbReference type="PANTHER" id="PTHR32089:SF114">
    <property type="entry name" value="METHYL-ACCEPTING CHEMOTAXIS PROTEIN MCPB"/>
    <property type="match status" value="1"/>
</dbReference>
<feature type="region of interest" description="Disordered" evidence="8">
    <location>
        <begin position="161"/>
        <end position="181"/>
    </location>
</feature>
<dbReference type="PROSITE" id="PS50885">
    <property type="entry name" value="HAMP"/>
    <property type="match status" value="1"/>
</dbReference>
<evidence type="ECO:0000256" key="6">
    <source>
        <dbReference type="PROSITE-ProRule" id="PRU00284"/>
    </source>
</evidence>
<feature type="coiled-coil region" evidence="7">
    <location>
        <begin position="363"/>
        <end position="390"/>
    </location>
</feature>
<gene>
    <name evidence="12" type="ORF">FPL14_25210</name>
</gene>
<feature type="domain" description="HAMP" evidence="11">
    <location>
        <begin position="76"/>
        <end position="129"/>
    </location>
</feature>
<evidence type="ECO:0000256" key="2">
    <source>
        <dbReference type="ARBA" id="ARBA00022475"/>
    </source>
</evidence>
<evidence type="ECO:0000313" key="12">
    <source>
        <dbReference type="EMBL" id="QMV44099.1"/>
    </source>
</evidence>
<keyword evidence="7" id="KW-0175">Coiled coil</keyword>
<evidence type="ECO:0000259" key="11">
    <source>
        <dbReference type="PROSITE" id="PS50885"/>
    </source>
</evidence>
<evidence type="ECO:0000256" key="9">
    <source>
        <dbReference type="SAM" id="Phobius"/>
    </source>
</evidence>
<dbReference type="InterPro" id="IPR004089">
    <property type="entry name" value="MCPsignal_dom"/>
</dbReference>
<evidence type="ECO:0000256" key="1">
    <source>
        <dbReference type="ARBA" id="ARBA00004236"/>
    </source>
</evidence>
<dbReference type="Proteomes" id="UP000515679">
    <property type="component" value="Chromosome"/>
</dbReference>
<feature type="compositionally biased region" description="Polar residues" evidence="8">
    <location>
        <begin position="161"/>
        <end position="175"/>
    </location>
</feature>
<dbReference type="PROSITE" id="PS50111">
    <property type="entry name" value="CHEMOTAXIS_TRANSDUC_2"/>
    <property type="match status" value="1"/>
</dbReference>
<dbReference type="PANTHER" id="PTHR32089">
    <property type="entry name" value="METHYL-ACCEPTING CHEMOTAXIS PROTEIN MCPB"/>
    <property type="match status" value="1"/>
</dbReference>
<accession>A0A7G5C4G5</accession>
<dbReference type="EMBL" id="CP041969">
    <property type="protein sequence ID" value="QMV44099.1"/>
    <property type="molecule type" value="Genomic_DNA"/>
</dbReference>
<dbReference type="SMART" id="SM00283">
    <property type="entry name" value="MA"/>
    <property type="match status" value="1"/>
</dbReference>
<evidence type="ECO:0000256" key="8">
    <source>
        <dbReference type="SAM" id="MobiDB-lite"/>
    </source>
</evidence>
<comment type="subcellular location">
    <subcellularLocation>
        <location evidence="1">Cell membrane</location>
    </subcellularLocation>
</comment>
<keyword evidence="3 9" id="KW-0472">Membrane</keyword>
<keyword evidence="9" id="KW-1133">Transmembrane helix</keyword>
<dbReference type="Pfam" id="PF00015">
    <property type="entry name" value="MCPsignal"/>
    <property type="match status" value="1"/>
</dbReference>
<dbReference type="Gene3D" id="6.10.340.10">
    <property type="match status" value="1"/>
</dbReference>
<evidence type="ECO:0000259" key="10">
    <source>
        <dbReference type="PROSITE" id="PS50111"/>
    </source>
</evidence>
<proteinExistence type="inferred from homology"/>
<dbReference type="InterPro" id="IPR003660">
    <property type="entry name" value="HAMP_dom"/>
</dbReference>
<evidence type="ECO:0000313" key="13">
    <source>
        <dbReference type="Proteomes" id="UP000515679"/>
    </source>
</evidence>
<evidence type="ECO:0000256" key="7">
    <source>
        <dbReference type="SAM" id="Coils"/>
    </source>
</evidence>
<evidence type="ECO:0000256" key="3">
    <source>
        <dbReference type="ARBA" id="ARBA00023136"/>
    </source>
</evidence>
<dbReference type="Pfam" id="PF00672">
    <property type="entry name" value="HAMP"/>
    <property type="match status" value="1"/>
</dbReference>
<evidence type="ECO:0000256" key="4">
    <source>
        <dbReference type="ARBA" id="ARBA00023224"/>
    </source>
</evidence>
<keyword evidence="9" id="KW-0812">Transmembrane</keyword>
<dbReference type="CDD" id="cd06225">
    <property type="entry name" value="HAMP"/>
    <property type="match status" value="1"/>
</dbReference>